<keyword evidence="3" id="KW-1185">Reference proteome</keyword>
<evidence type="ECO:0000313" key="2">
    <source>
        <dbReference type="EMBL" id="RDB30356.1"/>
    </source>
</evidence>
<dbReference type="InParanoid" id="A0A369KHG1"/>
<comment type="caution">
    <text evidence="2">The sequence shown here is derived from an EMBL/GenBank/DDBJ whole genome shotgun (WGS) entry which is preliminary data.</text>
</comment>
<feature type="region of interest" description="Disordered" evidence="1">
    <location>
        <begin position="1"/>
        <end position="60"/>
    </location>
</feature>
<dbReference type="EMBL" id="LUEZ02000005">
    <property type="protein sequence ID" value="RDB30356.1"/>
    <property type="molecule type" value="Genomic_DNA"/>
</dbReference>
<organism evidence="2 3">
    <name type="scientific">Hypsizygus marmoreus</name>
    <name type="common">White beech mushroom</name>
    <name type="synonym">Agaricus marmoreus</name>
    <dbReference type="NCBI Taxonomy" id="39966"/>
    <lineage>
        <taxon>Eukaryota</taxon>
        <taxon>Fungi</taxon>
        <taxon>Dikarya</taxon>
        <taxon>Basidiomycota</taxon>
        <taxon>Agaricomycotina</taxon>
        <taxon>Agaricomycetes</taxon>
        <taxon>Agaricomycetidae</taxon>
        <taxon>Agaricales</taxon>
        <taxon>Tricholomatineae</taxon>
        <taxon>Lyophyllaceae</taxon>
        <taxon>Hypsizygus</taxon>
    </lineage>
</organism>
<evidence type="ECO:0000256" key="1">
    <source>
        <dbReference type="SAM" id="MobiDB-lite"/>
    </source>
</evidence>
<accession>A0A369KHG1</accession>
<sequence>MNAPDLTVGKIRIPPLPQRPVASSTHSKPIGRSGSSQMKTAKRSTQLGKVVRKSNRIQSRSHIPVAPQYSPKKRNAKAREAEKRHNIGTRGSYMTKVQRLARLNKDPLVIEIKNGCVICRCGAEPKLDMRNGGLYLDRWNNHKKRHHSVNGNIKDEDSKMEEVEAVEDKDDGVPEVEVSAESQNAVSVERVALTSYTWRPAVTDTSAADLYWQMVLQKRPERPSYEATRQHLAISEKSSHPVKHRKHDFVLRPNTKLPADWTVLSNVGLSPSARNGATSC</sequence>
<proteinExistence type="predicted"/>
<evidence type="ECO:0000313" key="3">
    <source>
        <dbReference type="Proteomes" id="UP000076154"/>
    </source>
</evidence>
<name>A0A369KHG1_HYPMA</name>
<dbReference type="AlphaFoldDB" id="A0A369KHG1"/>
<dbReference type="Proteomes" id="UP000076154">
    <property type="component" value="Unassembled WGS sequence"/>
</dbReference>
<feature type="compositionally biased region" description="Polar residues" evidence="1">
    <location>
        <begin position="21"/>
        <end position="47"/>
    </location>
</feature>
<protein>
    <submittedName>
        <fullName evidence="2">Uncharacterized protein</fullName>
    </submittedName>
</protein>
<reference evidence="2" key="1">
    <citation type="submission" date="2018-04" db="EMBL/GenBank/DDBJ databases">
        <title>Whole genome sequencing of Hypsizygus marmoreus.</title>
        <authorList>
            <person name="Choi I.-G."/>
            <person name="Min B."/>
            <person name="Kim J.-G."/>
            <person name="Kim S."/>
            <person name="Oh Y.-L."/>
            <person name="Kong W.-S."/>
            <person name="Park H."/>
            <person name="Jeong J."/>
            <person name="Song E.-S."/>
        </authorList>
    </citation>
    <scope>NUCLEOTIDE SEQUENCE [LARGE SCALE GENOMIC DNA]</scope>
    <source>
        <strain evidence="2">51987-8</strain>
    </source>
</reference>
<gene>
    <name evidence="2" type="ORF">Hypma_007039</name>
</gene>